<proteinExistence type="predicted"/>
<dbReference type="InterPro" id="IPR003644">
    <property type="entry name" value="Calx_beta"/>
</dbReference>
<dbReference type="SMART" id="SM00237">
    <property type="entry name" value="Calx_beta"/>
    <property type="match status" value="1"/>
</dbReference>
<dbReference type="InterPro" id="IPR001220">
    <property type="entry name" value="Legume_lectin_dom"/>
</dbReference>
<dbReference type="SUPFAM" id="SSF49899">
    <property type="entry name" value="Concanavalin A-like lectins/glucanases"/>
    <property type="match status" value="1"/>
</dbReference>
<dbReference type="InterPro" id="IPR038081">
    <property type="entry name" value="CalX-like_sf"/>
</dbReference>
<keyword evidence="3" id="KW-0106">Calcium</keyword>
<dbReference type="Gene3D" id="2.60.40.2030">
    <property type="match status" value="1"/>
</dbReference>
<evidence type="ECO:0000256" key="3">
    <source>
        <dbReference type="ARBA" id="ARBA00022837"/>
    </source>
</evidence>
<dbReference type="Pfam" id="PF00139">
    <property type="entry name" value="Lectin_legB"/>
    <property type="match status" value="1"/>
</dbReference>
<dbReference type="SUPFAM" id="SSF141072">
    <property type="entry name" value="CalX-like"/>
    <property type="match status" value="1"/>
</dbReference>
<evidence type="ECO:0000259" key="4">
    <source>
        <dbReference type="SMART" id="SM00237"/>
    </source>
</evidence>
<protein>
    <recommendedName>
        <fullName evidence="4">Calx-beta domain-containing protein</fullName>
    </recommendedName>
</protein>
<dbReference type="AlphaFoldDB" id="X0XGE6"/>
<dbReference type="Pfam" id="PF03160">
    <property type="entry name" value="Calx-beta"/>
    <property type="match status" value="1"/>
</dbReference>
<evidence type="ECO:0000313" key="5">
    <source>
        <dbReference type="EMBL" id="GAG42269.1"/>
    </source>
</evidence>
<keyword evidence="2" id="KW-0677">Repeat</keyword>
<reference evidence="5" key="1">
    <citation type="journal article" date="2014" name="Front. Microbiol.">
        <title>High frequency of phylogenetically diverse reductive dehalogenase-homologous genes in deep subseafloor sedimentary metagenomes.</title>
        <authorList>
            <person name="Kawai M."/>
            <person name="Futagami T."/>
            <person name="Toyoda A."/>
            <person name="Takaki Y."/>
            <person name="Nishi S."/>
            <person name="Hori S."/>
            <person name="Arai W."/>
            <person name="Tsubouchi T."/>
            <person name="Morono Y."/>
            <person name="Uchiyama I."/>
            <person name="Ito T."/>
            <person name="Fujiyama A."/>
            <person name="Inagaki F."/>
            <person name="Takami H."/>
        </authorList>
    </citation>
    <scope>NUCLEOTIDE SEQUENCE</scope>
    <source>
        <strain evidence="5">Expedition CK06-06</strain>
    </source>
</reference>
<dbReference type="InterPro" id="IPR013320">
    <property type="entry name" value="ConA-like_dom_sf"/>
</dbReference>
<evidence type="ECO:0000256" key="2">
    <source>
        <dbReference type="ARBA" id="ARBA00022737"/>
    </source>
</evidence>
<gene>
    <name evidence="5" type="ORF">S01H1_82937</name>
</gene>
<keyword evidence="1" id="KW-0732">Signal</keyword>
<dbReference type="Gene3D" id="2.60.120.200">
    <property type="match status" value="1"/>
</dbReference>
<feature type="non-terminal residue" evidence="5">
    <location>
        <position position="182"/>
    </location>
</feature>
<dbReference type="EMBL" id="BARS01056287">
    <property type="protein sequence ID" value="GAG42269.1"/>
    <property type="molecule type" value="Genomic_DNA"/>
</dbReference>
<organism evidence="5">
    <name type="scientific">marine sediment metagenome</name>
    <dbReference type="NCBI Taxonomy" id="412755"/>
    <lineage>
        <taxon>unclassified sequences</taxon>
        <taxon>metagenomes</taxon>
        <taxon>ecological metagenomes</taxon>
    </lineage>
</organism>
<accession>X0XGE6</accession>
<sequence length="182" mass="19369">MHHAFSLGSATTSGFNLNDGNIHTAKIEYVPGTMTIFVDDLANPILTVDVDLAQTLDLDEGHAWIGFTAATGGDSTNHDILNWVYNSVADMAPVVIISDVEQLEADDGTTTDFAFTVTRLGHTFGTVTVDWTTADGTAAAGSDYVASSGRLTFEEGGATKQTIYVPVNGDGLREGREYFLVD</sequence>
<dbReference type="GO" id="GO:0016020">
    <property type="term" value="C:membrane"/>
    <property type="evidence" value="ECO:0007669"/>
    <property type="project" value="InterPro"/>
</dbReference>
<dbReference type="GO" id="GO:0007154">
    <property type="term" value="P:cell communication"/>
    <property type="evidence" value="ECO:0007669"/>
    <property type="project" value="InterPro"/>
</dbReference>
<dbReference type="GO" id="GO:0030246">
    <property type="term" value="F:carbohydrate binding"/>
    <property type="evidence" value="ECO:0007669"/>
    <property type="project" value="InterPro"/>
</dbReference>
<comment type="caution">
    <text evidence="5">The sequence shown here is derived from an EMBL/GenBank/DDBJ whole genome shotgun (WGS) entry which is preliminary data.</text>
</comment>
<evidence type="ECO:0000256" key="1">
    <source>
        <dbReference type="ARBA" id="ARBA00022729"/>
    </source>
</evidence>
<feature type="domain" description="Calx-beta" evidence="4">
    <location>
        <begin position="94"/>
        <end position="182"/>
    </location>
</feature>
<name>X0XGE6_9ZZZZ</name>